<dbReference type="EMBL" id="BMFZ01000004">
    <property type="protein sequence ID" value="GGA44630.1"/>
    <property type="molecule type" value="Genomic_DNA"/>
</dbReference>
<name>A0ABQ1GJ40_9GAMM</name>
<sequence>MFRFTSASLRKVLTLPSGLNKPITLENGYGFYIRVEDEKQPGYMNMAYAEGFDPRRDNGWEEKISELLPGIDYSFTFFISHTTREAILNEHHDFFVTPLISTVRSETRPPEKVFIPVAEFRNGIERMFDQSHKHFHACVGQREKAAWRLAALYVLDDVIRTDCKRAKPADHEQFVRAFSRLKDRISSVTPTGDIITPYFTH</sequence>
<evidence type="ECO:0000313" key="1">
    <source>
        <dbReference type="EMBL" id="GGA44630.1"/>
    </source>
</evidence>
<evidence type="ECO:0000313" key="2">
    <source>
        <dbReference type="Proteomes" id="UP000627464"/>
    </source>
</evidence>
<keyword evidence="2" id="KW-1185">Reference proteome</keyword>
<dbReference type="Proteomes" id="UP000627464">
    <property type="component" value="Unassembled WGS sequence"/>
</dbReference>
<reference evidence="2" key="1">
    <citation type="journal article" date="2019" name="Int. J. Syst. Evol. Microbiol.">
        <title>The Global Catalogue of Microorganisms (GCM) 10K type strain sequencing project: providing services to taxonomists for standard genome sequencing and annotation.</title>
        <authorList>
            <consortium name="The Broad Institute Genomics Platform"/>
            <consortium name="The Broad Institute Genome Sequencing Center for Infectious Disease"/>
            <person name="Wu L."/>
            <person name="Ma J."/>
        </authorList>
    </citation>
    <scope>NUCLEOTIDE SEQUENCE [LARGE SCALE GENOMIC DNA]</scope>
    <source>
        <strain evidence="2">CGMCC 1.12806</strain>
    </source>
</reference>
<dbReference type="RefSeq" id="WP_229746434.1">
    <property type="nucleotide sequence ID" value="NZ_BMFZ01000004.1"/>
</dbReference>
<protein>
    <submittedName>
        <fullName evidence="1">Uncharacterized protein</fullName>
    </submittedName>
</protein>
<proteinExistence type="predicted"/>
<comment type="caution">
    <text evidence="1">The sequence shown here is derived from an EMBL/GenBank/DDBJ whole genome shotgun (WGS) entry which is preliminary data.</text>
</comment>
<gene>
    <name evidence="1" type="ORF">GCM10011328_19670</name>
</gene>
<accession>A0ABQ1GJ40</accession>
<organism evidence="1 2">
    <name type="scientific">Hafnia psychrotolerans</name>
    <dbReference type="NCBI Taxonomy" id="1477018"/>
    <lineage>
        <taxon>Bacteria</taxon>
        <taxon>Pseudomonadati</taxon>
        <taxon>Pseudomonadota</taxon>
        <taxon>Gammaproteobacteria</taxon>
        <taxon>Enterobacterales</taxon>
        <taxon>Hafniaceae</taxon>
        <taxon>Hafnia</taxon>
    </lineage>
</organism>